<dbReference type="Proteomes" id="UP001165343">
    <property type="component" value="Unassembled WGS sequence"/>
</dbReference>
<dbReference type="EMBL" id="JAMGBC010000001">
    <property type="protein sequence ID" value="MCL6679337.1"/>
    <property type="molecule type" value="Genomic_DNA"/>
</dbReference>
<sequence>MSEAADRGREARQHWAVPGSQHDRVIRIAKIGLPAAVGVLIVFLALAPLDKNGDVSFILDKNKVDNAPERMRVDVARYTGDDNEGRRFEIVARSAVQRSSDLPIVDINGMMARLSLAQGPVTLAANFARYNLDEQMVRVVGPVRATGPDGYLLNTSDVTVDLKQRSVTGTGGVQGRMKLGEFSAGRLTADLGNRTVTLDQGARLKIVQGAVR</sequence>
<proteinExistence type="predicted"/>
<dbReference type="RefSeq" id="WP_249868239.1">
    <property type="nucleotide sequence ID" value="NZ_JAMGBC010000001.1"/>
</dbReference>
<reference evidence="2" key="1">
    <citation type="submission" date="2022-05" db="EMBL/GenBank/DDBJ databases">
        <authorList>
            <person name="Jo J.-H."/>
            <person name="Im W.-T."/>
        </authorList>
    </citation>
    <scope>NUCLEOTIDE SEQUENCE</scope>
    <source>
        <strain evidence="2">RG327</strain>
    </source>
</reference>
<keyword evidence="3" id="KW-1185">Reference proteome</keyword>
<keyword evidence="1" id="KW-0812">Transmembrane</keyword>
<evidence type="ECO:0000313" key="3">
    <source>
        <dbReference type="Proteomes" id="UP001165343"/>
    </source>
</evidence>
<keyword evidence="1" id="KW-1133">Transmembrane helix</keyword>
<evidence type="ECO:0000313" key="2">
    <source>
        <dbReference type="EMBL" id="MCL6679337.1"/>
    </source>
</evidence>
<feature type="transmembrane region" description="Helical" evidence="1">
    <location>
        <begin position="31"/>
        <end position="49"/>
    </location>
</feature>
<name>A0ABT0RGD2_9SPHN</name>
<keyword evidence="1" id="KW-0472">Membrane</keyword>
<gene>
    <name evidence="2" type="ORF">LZ519_08450</name>
</gene>
<organism evidence="2 3">
    <name type="scientific">Sphingomonas anseongensis</name>
    <dbReference type="NCBI Taxonomy" id="2908207"/>
    <lineage>
        <taxon>Bacteria</taxon>
        <taxon>Pseudomonadati</taxon>
        <taxon>Pseudomonadota</taxon>
        <taxon>Alphaproteobacteria</taxon>
        <taxon>Sphingomonadales</taxon>
        <taxon>Sphingomonadaceae</taxon>
        <taxon>Sphingomonas</taxon>
    </lineage>
</organism>
<accession>A0ABT0RGD2</accession>
<protein>
    <submittedName>
        <fullName evidence="2">LPS export ABC transporter periplasmic protein LptC</fullName>
    </submittedName>
</protein>
<comment type="caution">
    <text evidence="2">The sequence shown here is derived from an EMBL/GenBank/DDBJ whole genome shotgun (WGS) entry which is preliminary data.</text>
</comment>
<evidence type="ECO:0000256" key="1">
    <source>
        <dbReference type="SAM" id="Phobius"/>
    </source>
</evidence>